<dbReference type="SMR" id="A0A2S0VLJ4"/>
<name>A0A2S0VLJ4_9ALTE</name>
<dbReference type="Gene3D" id="1.10.530.10">
    <property type="match status" value="1"/>
</dbReference>
<sequence>MNAILSILSVLTILAVGIFYYSEHLPFETKHDPQYQTERSATETVLLPDFSQFDNAFERKAAFIRFLTPLITLKNQETLNKRQALLALQRRYLLAKKLDGDDIALLSLLASEYDELTNNNWSDKIDALLLKINVIPLEIAIAQAAIDSGWGTSKFAVKGNNIYAQWCFEPSCLSVPSNTEAKRKVAKFTSVTQSIDKYFNLLNSSTAYHTFRESRAHYELPYSWLAIEKMIDGLENYSSKRIIYTRQVKQTSKDIHSHLSQLYLALKQ</sequence>
<protein>
    <recommendedName>
        <fullName evidence="1">Mannosyl-glycoprotein endo-beta-N-acetylglucosamidase-like domain-containing protein</fullName>
    </recommendedName>
</protein>
<evidence type="ECO:0000313" key="2">
    <source>
        <dbReference type="EMBL" id="AWB65071.1"/>
    </source>
</evidence>
<dbReference type="AlphaFoldDB" id="A0A2S0VLJ4"/>
<dbReference type="InterPro" id="IPR053195">
    <property type="entry name" value="Bax-like"/>
</dbReference>
<proteinExistence type="predicted"/>
<dbReference type="RefSeq" id="WP_108601149.1">
    <property type="nucleotide sequence ID" value="NZ_CP026604.1"/>
</dbReference>
<evidence type="ECO:0000313" key="3">
    <source>
        <dbReference type="Proteomes" id="UP000244441"/>
    </source>
</evidence>
<dbReference type="KEGG" id="cate:C2869_00820"/>
<reference evidence="2 3" key="1">
    <citation type="submission" date="2018-01" db="EMBL/GenBank/DDBJ databases">
        <title>Genome sequence of a Cantenovulum-like bacteria.</title>
        <authorList>
            <person name="Tan W.R."/>
            <person name="Lau N.-S."/>
            <person name="Go F."/>
            <person name="Amirul A.-A.A."/>
        </authorList>
    </citation>
    <scope>NUCLEOTIDE SEQUENCE [LARGE SCALE GENOMIC DNA]</scope>
    <source>
        <strain evidence="2 3">CCB-QB4</strain>
    </source>
</reference>
<gene>
    <name evidence="2" type="ORF">C2869_00820</name>
</gene>
<dbReference type="EMBL" id="CP026604">
    <property type="protein sequence ID" value="AWB65071.1"/>
    <property type="molecule type" value="Genomic_DNA"/>
</dbReference>
<dbReference type="InterPro" id="IPR002901">
    <property type="entry name" value="MGlyc_endo_b_GlcNAc-like_dom"/>
</dbReference>
<dbReference type="Pfam" id="PF01832">
    <property type="entry name" value="Glucosaminidase"/>
    <property type="match status" value="1"/>
</dbReference>
<dbReference type="PANTHER" id="PTHR40572">
    <property type="entry name" value="PROTEIN BAX"/>
    <property type="match status" value="1"/>
</dbReference>
<dbReference type="PANTHER" id="PTHR40572:SF1">
    <property type="entry name" value="PROTEIN BAX"/>
    <property type="match status" value="1"/>
</dbReference>
<dbReference type="Proteomes" id="UP000244441">
    <property type="component" value="Chromosome"/>
</dbReference>
<accession>A0A2S0VLJ4</accession>
<organism evidence="2 3">
    <name type="scientific">Saccharobesus litoralis</name>
    <dbReference type="NCBI Taxonomy" id="2172099"/>
    <lineage>
        <taxon>Bacteria</taxon>
        <taxon>Pseudomonadati</taxon>
        <taxon>Pseudomonadota</taxon>
        <taxon>Gammaproteobacteria</taxon>
        <taxon>Alteromonadales</taxon>
        <taxon>Alteromonadaceae</taxon>
        <taxon>Saccharobesus</taxon>
    </lineage>
</organism>
<evidence type="ECO:0000259" key="1">
    <source>
        <dbReference type="Pfam" id="PF01832"/>
    </source>
</evidence>
<dbReference type="GO" id="GO:0004040">
    <property type="term" value="F:amidase activity"/>
    <property type="evidence" value="ECO:0007669"/>
    <property type="project" value="InterPro"/>
</dbReference>
<feature type="domain" description="Mannosyl-glycoprotein endo-beta-N-acetylglucosamidase-like" evidence="1">
    <location>
        <begin position="133"/>
        <end position="213"/>
    </location>
</feature>
<dbReference type="OrthoDB" id="9788155at2"/>
<keyword evidence="3" id="KW-1185">Reference proteome</keyword>